<comment type="catalytic activity">
    <reaction evidence="3">
        <text>5-enolpyruvoyl-6-hydroxy-2-succinyl-cyclohex-3-ene-1-carboxylate = (1R,6R)-6-hydroxy-2-succinyl-cyclohexa-2,4-diene-1-carboxylate + pyruvate</text>
        <dbReference type="Rhea" id="RHEA:25597"/>
        <dbReference type="ChEBI" id="CHEBI:15361"/>
        <dbReference type="ChEBI" id="CHEBI:58689"/>
        <dbReference type="ChEBI" id="CHEBI:58818"/>
        <dbReference type="EC" id="4.2.99.20"/>
    </reaction>
</comment>
<dbReference type="Proteomes" id="UP000078516">
    <property type="component" value="Unassembled WGS sequence"/>
</dbReference>
<evidence type="ECO:0000256" key="1">
    <source>
        <dbReference type="ARBA" id="ARBA00022428"/>
    </source>
</evidence>
<evidence type="ECO:0000256" key="3">
    <source>
        <dbReference type="HAMAP-Rule" id="MF_01660"/>
    </source>
</evidence>
<dbReference type="RefSeq" id="WP_067482163.1">
    <property type="nucleotide sequence ID" value="NZ_BJUG01000002.1"/>
</dbReference>
<evidence type="ECO:0000313" key="5">
    <source>
        <dbReference type="Proteomes" id="UP000078516"/>
    </source>
</evidence>
<dbReference type="Pfam" id="PF00561">
    <property type="entry name" value="Abhydrolase_1"/>
    <property type="match status" value="1"/>
</dbReference>
<accession>A0A179ETD2</accession>
<gene>
    <name evidence="3" type="primary">menH</name>
    <name evidence="4" type="ORF">A6E74_03390</name>
</gene>
<dbReference type="GeneID" id="77487347"/>
<dbReference type="PANTHER" id="PTHR42916">
    <property type="entry name" value="2-SUCCINYL-5-ENOLPYRUVYL-6-HYDROXY-3-CYCLOHEXENE-1-CARBOXYLATE SYNTHASE"/>
    <property type="match status" value="1"/>
</dbReference>
<dbReference type="KEGG" id="eth:CK496_06795"/>
<name>A0A179ETD2_ENTTH</name>
<dbReference type="InterPro" id="IPR000073">
    <property type="entry name" value="AB_hydrolase_1"/>
</dbReference>
<sequence>MNKIIRGVKYAYSWQQKYDPSKETIVCLHGFTGTRQTFQLLQDPIYNFLFIDLLGHGESSIFVHPWRYQLSEIVKDLNQLIQELGINQWYVLGYSMGARVALAWAIEHPSKLLGVILEAGTPGIVDEQERKQRKESDRRLALRLWREPLVDFVDFWQNLPLFSSQKKLPKEIQKKIRDERLSQNKFGLAMSLWFMGTGVQKNYWLELEELKQPVLYVVGEQDPKFLAIGDTLCQQLPHSTLAVIPDSGHCVHLEQSQAFANKLSQWLAKRKTHC</sequence>
<protein>
    <recommendedName>
        <fullName evidence="3">Putative 2-succinyl-6-hydroxy-2,4-cyclohexadiene-1-carboxylate synthase</fullName>
        <shortName evidence="3">SHCHC synthase</shortName>
        <ecNumber evidence="3">4.2.99.20</ecNumber>
    </recommendedName>
</protein>
<dbReference type="UniPathway" id="UPA00079"/>
<dbReference type="Gene3D" id="3.40.50.1820">
    <property type="entry name" value="alpha/beta hydrolase"/>
    <property type="match status" value="1"/>
</dbReference>
<dbReference type="EMBL" id="LWMN01000010">
    <property type="protein sequence ID" value="OAQ56468.1"/>
    <property type="molecule type" value="Genomic_DNA"/>
</dbReference>
<dbReference type="UniPathway" id="UPA01057">
    <property type="reaction ID" value="UER00900"/>
</dbReference>
<comment type="pathway">
    <text evidence="3">Quinol/quinone metabolism; menaquinone biosynthesis.</text>
</comment>
<dbReference type="EC" id="4.2.99.20" evidence="3"/>
<comment type="caution">
    <text evidence="4">The sequence shown here is derived from an EMBL/GenBank/DDBJ whole genome shotgun (WGS) entry which is preliminary data.</text>
</comment>
<organism evidence="4 5">
    <name type="scientific">Enterococcus thailandicus</name>
    <dbReference type="NCBI Taxonomy" id="417368"/>
    <lineage>
        <taxon>Bacteria</taxon>
        <taxon>Bacillati</taxon>
        <taxon>Bacillota</taxon>
        <taxon>Bacilli</taxon>
        <taxon>Lactobacillales</taxon>
        <taxon>Enterococcaceae</taxon>
        <taxon>Enterococcus</taxon>
    </lineage>
</organism>
<keyword evidence="2 3" id="KW-0456">Lyase</keyword>
<dbReference type="PANTHER" id="PTHR42916:SF1">
    <property type="entry name" value="PROTEIN PHYLLO, CHLOROPLASTIC"/>
    <property type="match status" value="1"/>
</dbReference>
<dbReference type="HAMAP" id="MF_01660">
    <property type="entry name" value="MenH"/>
    <property type="match status" value="1"/>
</dbReference>
<proteinExistence type="inferred from homology"/>
<reference evidence="4 5" key="1">
    <citation type="submission" date="2016-04" db="EMBL/GenBank/DDBJ databases">
        <title>Draft genome of an Enterococcus thailandicus strain isolated from bovine feces.</title>
        <authorList>
            <person name="Beukers A.G."/>
            <person name="Zaheer R."/>
            <person name="Goji N."/>
            <person name="Cook S.R."/>
            <person name="Amoako K."/>
            <person name="Chaves A.V."/>
            <person name="Ward M.P."/>
            <person name="Mcallister T.A."/>
        </authorList>
    </citation>
    <scope>NUCLEOTIDE SEQUENCE [LARGE SCALE GENOMIC DNA]</scope>
    <source>
        <strain evidence="4 5">F0711D 46</strain>
    </source>
</reference>
<dbReference type="AlphaFoldDB" id="A0A179ETD2"/>
<comment type="subunit">
    <text evidence="3">Monomer.</text>
</comment>
<dbReference type="OrthoDB" id="9808398at2"/>
<evidence type="ECO:0000313" key="4">
    <source>
        <dbReference type="EMBL" id="OAQ56468.1"/>
    </source>
</evidence>
<keyword evidence="5" id="KW-1185">Reference proteome</keyword>
<dbReference type="GO" id="GO:0009234">
    <property type="term" value="P:menaquinone biosynthetic process"/>
    <property type="evidence" value="ECO:0007669"/>
    <property type="project" value="UniProtKB-UniRule"/>
</dbReference>
<dbReference type="NCBIfam" id="TIGR03695">
    <property type="entry name" value="menH_SHCHC"/>
    <property type="match status" value="1"/>
</dbReference>
<comment type="function">
    <text evidence="3">Catalyzes a proton abstraction reaction that results in 2,5-elimination of pyruvate from 2-succinyl-5-enolpyruvyl-6-hydroxy-3-cyclohexene-1-carboxylate (SEPHCHC) and the formation of 2-succinyl-6-hydroxy-2,4-cyclohexadiene-1-carboxylate (SHCHC).</text>
</comment>
<dbReference type="GO" id="GO:0070205">
    <property type="term" value="F:2-succinyl-6-hydroxy-2,4-cyclohexadiene-1-carboxylate synthase activity"/>
    <property type="evidence" value="ECO:0007669"/>
    <property type="project" value="UniProtKB-UniRule"/>
</dbReference>
<dbReference type="SUPFAM" id="SSF53474">
    <property type="entry name" value="alpha/beta-Hydrolases"/>
    <property type="match status" value="1"/>
</dbReference>
<dbReference type="InterPro" id="IPR022485">
    <property type="entry name" value="SHCHC_synthase_MenH"/>
</dbReference>
<keyword evidence="1 3" id="KW-0474">Menaquinone biosynthesis</keyword>
<dbReference type="InterPro" id="IPR029058">
    <property type="entry name" value="AB_hydrolase_fold"/>
</dbReference>
<comment type="pathway">
    <text evidence="3">Quinol/quinone metabolism; 1,4-dihydroxy-2-naphthoate biosynthesis; 1,4-dihydroxy-2-naphthoate from chorismate: step 3/7.</text>
</comment>
<comment type="similarity">
    <text evidence="3">Belongs to the AB hydrolase superfamily. MenH family.</text>
</comment>
<evidence type="ECO:0000256" key="2">
    <source>
        <dbReference type="ARBA" id="ARBA00023239"/>
    </source>
</evidence>